<feature type="compositionally biased region" description="Basic and acidic residues" evidence="1">
    <location>
        <begin position="15"/>
        <end position="24"/>
    </location>
</feature>
<organism evidence="2 3">
    <name type="scientific">Paenibacillus hexagrammi</name>
    <dbReference type="NCBI Taxonomy" id="2908839"/>
    <lineage>
        <taxon>Bacteria</taxon>
        <taxon>Bacillati</taxon>
        <taxon>Bacillota</taxon>
        <taxon>Bacilli</taxon>
        <taxon>Bacillales</taxon>
        <taxon>Paenibacillaceae</taxon>
        <taxon>Paenibacillus</taxon>
    </lineage>
</organism>
<keyword evidence="3" id="KW-1185">Reference proteome</keyword>
<gene>
    <name evidence="2" type="ORF">L0M14_29140</name>
</gene>
<evidence type="ECO:0000313" key="3">
    <source>
        <dbReference type="Proteomes" id="UP001649230"/>
    </source>
</evidence>
<evidence type="ECO:0000256" key="1">
    <source>
        <dbReference type="SAM" id="MobiDB-lite"/>
    </source>
</evidence>
<evidence type="ECO:0000313" key="2">
    <source>
        <dbReference type="EMBL" id="UJF33517.1"/>
    </source>
</evidence>
<dbReference type="Proteomes" id="UP001649230">
    <property type="component" value="Chromosome"/>
</dbReference>
<protein>
    <submittedName>
        <fullName evidence="2">Uncharacterized protein</fullName>
    </submittedName>
</protein>
<name>A0ABY3SHK5_9BACL</name>
<dbReference type="EMBL" id="CP090978">
    <property type="protein sequence ID" value="UJF33517.1"/>
    <property type="molecule type" value="Genomic_DNA"/>
</dbReference>
<feature type="region of interest" description="Disordered" evidence="1">
    <location>
        <begin position="1"/>
        <end position="36"/>
    </location>
</feature>
<proteinExistence type="predicted"/>
<dbReference type="RefSeq" id="WP_235119887.1">
    <property type="nucleotide sequence ID" value="NZ_CP090978.1"/>
</dbReference>
<reference evidence="2 3" key="1">
    <citation type="journal article" date="2024" name="Int. J. Syst. Evol. Microbiol.">
        <title>Paenibacillus hexagrammi sp. nov., a novel bacterium isolated from the gut content of Hexagrammos agrammus.</title>
        <authorList>
            <person name="Jung H.K."/>
            <person name="Kim D.G."/>
            <person name="Zin H."/>
            <person name="Park J."/>
            <person name="Jung H."/>
            <person name="Kim Y.O."/>
            <person name="Kong H.J."/>
            <person name="Kim J.W."/>
            <person name="Kim Y.S."/>
        </authorList>
    </citation>
    <scope>NUCLEOTIDE SEQUENCE [LARGE SCALE GENOMIC DNA]</scope>
    <source>
        <strain evidence="2 3">YPD9-1</strain>
    </source>
</reference>
<accession>A0ABY3SHK5</accession>
<sequence length="68" mass="7786">MKRLVLHQQPVQKTQETEAHERSARAKAKPLFQSNNKMSTAIGEKLRQLVMDPNLSAKKDSRLQETTI</sequence>